<dbReference type="RefSeq" id="WP_044193933.1">
    <property type="nucleotide sequence ID" value="NZ_JMCB01000013.1"/>
</dbReference>
<dbReference type="InterPro" id="IPR011335">
    <property type="entry name" value="Restrct_endonuc-II-like"/>
</dbReference>
<dbReference type="Proteomes" id="UP000028725">
    <property type="component" value="Unassembled WGS sequence"/>
</dbReference>
<comment type="caution">
    <text evidence="2">The sequence shown here is derived from an EMBL/GenBank/DDBJ whole genome shotgun (WGS) entry which is preliminary data.</text>
</comment>
<proteinExistence type="predicted"/>
<protein>
    <submittedName>
        <fullName evidence="2">Uncharacterized protein</fullName>
    </submittedName>
</protein>
<sequence>MTEPLSKGPSARDQEHHAAQAPPPSRTLLQPSSEVMAMLVRRGFQPSLATLDLPFPPDADEALTERIAERLGHYAFRLFLRGAILRRGSFSPEDASKYVEAPRATEMAEDLVSLRMAAREEDGRYRLLHPVRNFGGTLEWYVGRELRGRLGFDVAAGVKFHAPEVGGDLDVVAAAEGRLLYLEMKSSPPKHLAQDEVSAFFRRVRALRPHLAILVMDTALRLSDKVVPLLQAELSAPVPEPRRVVREVWALTPHLYVVNAKQDLMTNVGIAIAEGWRALSPPPP</sequence>
<dbReference type="PATRIC" id="fig|394096.3.peg.6291"/>
<evidence type="ECO:0000256" key="1">
    <source>
        <dbReference type="SAM" id="MobiDB-lite"/>
    </source>
</evidence>
<evidence type="ECO:0000313" key="2">
    <source>
        <dbReference type="EMBL" id="KFE64938.1"/>
    </source>
</evidence>
<feature type="region of interest" description="Disordered" evidence="1">
    <location>
        <begin position="1"/>
        <end position="28"/>
    </location>
</feature>
<gene>
    <name evidence="2" type="ORF">DB31_1956</name>
</gene>
<name>A0A085WB75_9BACT</name>
<dbReference type="AlphaFoldDB" id="A0A085WB75"/>
<keyword evidence="3" id="KW-1185">Reference proteome</keyword>
<reference evidence="2 3" key="1">
    <citation type="submission" date="2014-04" db="EMBL/GenBank/DDBJ databases">
        <title>Genome assembly of Hyalangium minutum DSM 14724.</title>
        <authorList>
            <person name="Sharma G."/>
            <person name="Subramanian S."/>
        </authorList>
    </citation>
    <scope>NUCLEOTIDE SEQUENCE [LARGE SCALE GENOMIC DNA]</scope>
    <source>
        <strain evidence="2 3">DSM 14724</strain>
    </source>
</reference>
<dbReference type="STRING" id="394096.DB31_1956"/>
<dbReference type="OrthoDB" id="5495609at2"/>
<organism evidence="2 3">
    <name type="scientific">Hyalangium minutum</name>
    <dbReference type="NCBI Taxonomy" id="394096"/>
    <lineage>
        <taxon>Bacteria</taxon>
        <taxon>Pseudomonadati</taxon>
        <taxon>Myxococcota</taxon>
        <taxon>Myxococcia</taxon>
        <taxon>Myxococcales</taxon>
        <taxon>Cystobacterineae</taxon>
        <taxon>Archangiaceae</taxon>
        <taxon>Hyalangium</taxon>
    </lineage>
</organism>
<dbReference type="EMBL" id="JMCB01000013">
    <property type="protein sequence ID" value="KFE64938.1"/>
    <property type="molecule type" value="Genomic_DNA"/>
</dbReference>
<accession>A0A085WB75</accession>
<evidence type="ECO:0000313" key="3">
    <source>
        <dbReference type="Proteomes" id="UP000028725"/>
    </source>
</evidence>
<dbReference type="SUPFAM" id="SSF52980">
    <property type="entry name" value="Restriction endonuclease-like"/>
    <property type="match status" value="1"/>
</dbReference>